<sequence>MANKNPPPPPPDERVIYLAFKNVFKGQEAAIRNTKPIRKLIQKHQGQNAVADLVREHNIDVLCTATQVLLSQEIFSSTLKAKLRFPELFEPSPNQSAEKEASEAEAARHEADAIEQVVQSQHEIAEPPPEKPPPSTLKEKDLGHPSTDASAGIPSLFPTYLPFPIQHKLLVHLQNLLERACYEFGVHAMSSTLRDRQWNCAESVELNRWTDEVFKRKCILANAGHTGVSLDEVLRSVANIRHTAVHRLRVSAKAIQQFLLDAETLATLLRNHVYIENIGKLRRETQTIIEELEQNKHFLRSRLDETLQRIASQRAELELMEEMAIAKMKKEDDEYQTLAGRSLEEAIEPSEASFSTAFETEQDLMIKAGCDEGKGANNDDDDDDMVEENQLEQEWDV</sequence>
<organism evidence="3 4">
    <name type="scientific">Stachybotrys chartarum (strain CBS 109288 / IBT 7711)</name>
    <name type="common">Toxic black mold</name>
    <name type="synonym">Stilbospora chartarum</name>
    <dbReference type="NCBI Taxonomy" id="1280523"/>
    <lineage>
        <taxon>Eukaryota</taxon>
        <taxon>Fungi</taxon>
        <taxon>Dikarya</taxon>
        <taxon>Ascomycota</taxon>
        <taxon>Pezizomycotina</taxon>
        <taxon>Sordariomycetes</taxon>
        <taxon>Hypocreomycetidae</taxon>
        <taxon>Hypocreales</taxon>
        <taxon>Stachybotryaceae</taxon>
        <taxon>Stachybotrys</taxon>
    </lineage>
</organism>
<dbReference type="Proteomes" id="UP000028045">
    <property type="component" value="Unassembled WGS sequence"/>
</dbReference>
<gene>
    <name evidence="3" type="ORF">S7711_09896</name>
</gene>
<name>A0A084BAU0_STACB</name>
<accession>A0A084BAU0</accession>
<dbReference type="HOGENOM" id="CLU_033910_2_0_1"/>
<reference evidence="3 4" key="1">
    <citation type="journal article" date="2014" name="BMC Genomics">
        <title>Comparative genome sequencing reveals chemotype-specific gene clusters in the toxigenic black mold Stachybotrys.</title>
        <authorList>
            <person name="Semeiks J."/>
            <person name="Borek D."/>
            <person name="Otwinowski Z."/>
            <person name="Grishin N.V."/>
        </authorList>
    </citation>
    <scope>NUCLEOTIDE SEQUENCE [LARGE SCALE GENOMIC DNA]</scope>
    <source>
        <strain evidence="4">CBS 109288 / IBT 7711</strain>
    </source>
</reference>
<evidence type="ECO:0000313" key="4">
    <source>
        <dbReference type="Proteomes" id="UP000028045"/>
    </source>
</evidence>
<feature type="coiled-coil region" evidence="1">
    <location>
        <begin position="275"/>
        <end position="323"/>
    </location>
</feature>
<evidence type="ECO:0000256" key="1">
    <source>
        <dbReference type="SAM" id="Coils"/>
    </source>
</evidence>
<dbReference type="AlphaFoldDB" id="A0A084BAU0"/>
<keyword evidence="1" id="KW-0175">Coiled coil</keyword>
<feature type="compositionally biased region" description="Basic and acidic residues" evidence="2">
    <location>
        <begin position="97"/>
        <end position="112"/>
    </location>
</feature>
<evidence type="ECO:0008006" key="5">
    <source>
        <dbReference type="Google" id="ProtNLM"/>
    </source>
</evidence>
<evidence type="ECO:0000256" key="2">
    <source>
        <dbReference type="SAM" id="MobiDB-lite"/>
    </source>
</evidence>
<proteinExistence type="predicted"/>
<feature type="region of interest" description="Disordered" evidence="2">
    <location>
        <begin position="369"/>
        <end position="397"/>
    </location>
</feature>
<dbReference type="EMBL" id="KL647497">
    <property type="protein sequence ID" value="KEY74669.1"/>
    <property type="molecule type" value="Genomic_DNA"/>
</dbReference>
<dbReference type="OrthoDB" id="5324651at2759"/>
<feature type="compositionally biased region" description="Acidic residues" evidence="2">
    <location>
        <begin position="378"/>
        <end position="397"/>
    </location>
</feature>
<protein>
    <recommendedName>
        <fullName evidence="5">Ubiquinol-cytochrome-c reductase cytochrome c1</fullName>
    </recommendedName>
</protein>
<keyword evidence="4" id="KW-1185">Reference proteome</keyword>
<feature type="region of interest" description="Disordered" evidence="2">
    <location>
        <begin position="90"/>
        <end position="148"/>
    </location>
</feature>
<evidence type="ECO:0000313" key="3">
    <source>
        <dbReference type="EMBL" id="KEY74669.1"/>
    </source>
</evidence>